<evidence type="ECO:0000256" key="1">
    <source>
        <dbReference type="SAM" id="SignalP"/>
    </source>
</evidence>
<organism evidence="2 3">
    <name type="scientific">Ganoderma sinense ZZ0214-1</name>
    <dbReference type="NCBI Taxonomy" id="1077348"/>
    <lineage>
        <taxon>Eukaryota</taxon>
        <taxon>Fungi</taxon>
        <taxon>Dikarya</taxon>
        <taxon>Basidiomycota</taxon>
        <taxon>Agaricomycotina</taxon>
        <taxon>Agaricomycetes</taxon>
        <taxon>Polyporales</taxon>
        <taxon>Polyporaceae</taxon>
        <taxon>Ganoderma</taxon>
    </lineage>
</organism>
<feature type="signal peptide" evidence="1">
    <location>
        <begin position="1"/>
        <end position="20"/>
    </location>
</feature>
<keyword evidence="3" id="KW-1185">Reference proteome</keyword>
<dbReference type="Proteomes" id="UP000230002">
    <property type="component" value="Unassembled WGS sequence"/>
</dbReference>
<sequence length="107" mass="11823">MICLKMPCLFVHSLASCLSAIQVVLIVRSRLESSLPCLTHSYPHFLAPSLISVVVNLSLPIPSFHVRYNCLALEVPVPARILVSCSPHRPPSCLSLFLLHLCSLRVH</sequence>
<evidence type="ECO:0008006" key="4">
    <source>
        <dbReference type="Google" id="ProtNLM"/>
    </source>
</evidence>
<dbReference type="EMBL" id="AYKW01000014">
    <property type="protein sequence ID" value="PIL30586.1"/>
    <property type="molecule type" value="Genomic_DNA"/>
</dbReference>
<evidence type="ECO:0000313" key="2">
    <source>
        <dbReference type="EMBL" id="PIL30586.1"/>
    </source>
</evidence>
<name>A0A2G8S9Y8_9APHY</name>
<feature type="chain" id="PRO_5013802475" description="Transporter" evidence="1">
    <location>
        <begin position="21"/>
        <end position="107"/>
    </location>
</feature>
<reference evidence="2 3" key="1">
    <citation type="journal article" date="2015" name="Sci. Rep.">
        <title>Chromosome-level genome map provides insights into diverse defense mechanisms in the medicinal fungus Ganoderma sinense.</title>
        <authorList>
            <person name="Zhu Y."/>
            <person name="Xu J."/>
            <person name="Sun C."/>
            <person name="Zhou S."/>
            <person name="Xu H."/>
            <person name="Nelson D.R."/>
            <person name="Qian J."/>
            <person name="Song J."/>
            <person name="Luo H."/>
            <person name="Xiang L."/>
            <person name="Li Y."/>
            <person name="Xu Z."/>
            <person name="Ji A."/>
            <person name="Wang L."/>
            <person name="Lu S."/>
            <person name="Hayward A."/>
            <person name="Sun W."/>
            <person name="Li X."/>
            <person name="Schwartz D.C."/>
            <person name="Wang Y."/>
            <person name="Chen S."/>
        </authorList>
    </citation>
    <scope>NUCLEOTIDE SEQUENCE [LARGE SCALE GENOMIC DNA]</scope>
    <source>
        <strain evidence="2 3">ZZ0214-1</strain>
    </source>
</reference>
<comment type="caution">
    <text evidence="2">The sequence shown here is derived from an EMBL/GenBank/DDBJ whole genome shotgun (WGS) entry which is preliminary data.</text>
</comment>
<dbReference type="PROSITE" id="PS51257">
    <property type="entry name" value="PROKAR_LIPOPROTEIN"/>
    <property type="match status" value="1"/>
</dbReference>
<protein>
    <recommendedName>
        <fullName evidence="4">Transporter</fullName>
    </recommendedName>
</protein>
<evidence type="ECO:0000313" key="3">
    <source>
        <dbReference type="Proteomes" id="UP000230002"/>
    </source>
</evidence>
<dbReference type="AlphaFoldDB" id="A0A2G8S9Y8"/>
<accession>A0A2G8S9Y8</accession>
<proteinExistence type="predicted"/>
<keyword evidence="1" id="KW-0732">Signal</keyword>
<gene>
    <name evidence="2" type="ORF">GSI_07287</name>
</gene>